<proteinExistence type="predicted"/>
<gene>
    <name evidence="8" type="ORF">PAI11_40310</name>
</gene>
<dbReference type="PANTHER" id="PTHR30582">
    <property type="entry name" value="L,D-TRANSPEPTIDASE"/>
    <property type="match status" value="1"/>
</dbReference>
<comment type="caution">
    <text evidence="8">The sequence shown here is derived from an EMBL/GenBank/DDBJ whole genome shotgun (WGS) entry which is preliminary data.</text>
</comment>
<dbReference type="GO" id="GO:0071972">
    <property type="term" value="F:peptidoglycan L,D-transpeptidase activity"/>
    <property type="evidence" value="ECO:0007669"/>
    <property type="project" value="TreeGrafter"/>
</dbReference>
<dbReference type="InterPro" id="IPR005490">
    <property type="entry name" value="LD_TPept_cat_dom"/>
</dbReference>
<dbReference type="Gene3D" id="2.40.440.10">
    <property type="entry name" value="L,D-transpeptidase catalytic domain-like"/>
    <property type="match status" value="1"/>
</dbReference>
<dbReference type="GO" id="GO:0071555">
    <property type="term" value="P:cell wall organization"/>
    <property type="evidence" value="ECO:0007669"/>
    <property type="project" value="UniProtKB-UniRule"/>
</dbReference>
<dbReference type="Pfam" id="PF03734">
    <property type="entry name" value="YkuD"/>
    <property type="match status" value="1"/>
</dbReference>
<dbReference type="GO" id="GO:0016740">
    <property type="term" value="F:transferase activity"/>
    <property type="evidence" value="ECO:0007669"/>
    <property type="project" value="UniProtKB-KW"/>
</dbReference>
<sequence length="240" mass="25734">MAPIRRLAPQIVAVVALGATCAALHDVRPARAAAPATQRLAAIERPHDVFVRPTRGSPRLTTLRAQRPITAARTVVPVVGEALDEQGARWLRVMLPGRPNGSTGWIVATATRATRTSWRLRVDTSARRVTVLRRAKRVRTFRAVVGARATPTPHGRFFVEETIRLGPRRVGAPFALALSARSKVLQQFDGGPGQIALHGLRNVGGVLGTAASHGCVRLSARAISWLAARIGPGVPIDIVR</sequence>
<dbReference type="PROSITE" id="PS52029">
    <property type="entry name" value="LD_TPASE"/>
    <property type="match status" value="1"/>
</dbReference>
<organism evidence="8 9">
    <name type="scientific">Patulibacter medicamentivorans</name>
    <dbReference type="NCBI Taxonomy" id="1097667"/>
    <lineage>
        <taxon>Bacteria</taxon>
        <taxon>Bacillati</taxon>
        <taxon>Actinomycetota</taxon>
        <taxon>Thermoleophilia</taxon>
        <taxon>Solirubrobacterales</taxon>
        <taxon>Patulibacteraceae</taxon>
        <taxon>Patulibacter</taxon>
    </lineage>
</organism>
<dbReference type="Proteomes" id="UP000005143">
    <property type="component" value="Unassembled WGS sequence"/>
</dbReference>
<evidence type="ECO:0000313" key="9">
    <source>
        <dbReference type="Proteomes" id="UP000005143"/>
    </source>
</evidence>
<name>H0EB06_9ACTN</name>
<keyword evidence="2" id="KW-0808">Transferase</keyword>
<evidence type="ECO:0000256" key="2">
    <source>
        <dbReference type="ARBA" id="ARBA00022679"/>
    </source>
</evidence>
<dbReference type="AlphaFoldDB" id="H0EB06"/>
<reference evidence="8 9" key="1">
    <citation type="journal article" date="2013" name="Biodegradation">
        <title>Quantitative proteomic analysis of ibuprofen-degrading Patulibacter sp. strain I11.</title>
        <authorList>
            <person name="Almeida B."/>
            <person name="Kjeldal H."/>
            <person name="Lolas I."/>
            <person name="Knudsen A.D."/>
            <person name="Carvalho G."/>
            <person name="Nielsen K.L."/>
            <person name="Barreto Crespo M.T."/>
            <person name="Stensballe A."/>
            <person name="Nielsen J.L."/>
        </authorList>
    </citation>
    <scope>NUCLEOTIDE SEQUENCE [LARGE SCALE GENOMIC DNA]</scope>
    <source>
        <strain evidence="8 9">I11</strain>
    </source>
</reference>
<evidence type="ECO:0000256" key="3">
    <source>
        <dbReference type="ARBA" id="ARBA00022960"/>
    </source>
</evidence>
<dbReference type="RefSeq" id="WP_007578626.1">
    <property type="nucleotide sequence ID" value="NZ_AGUD01000301.1"/>
</dbReference>
<dbReference type="SUPFAM" id="SSF141523">
    <property type="entry name" value="L,D-transpeptidase catalytic domain-like"/>
    <property type="match status" value="1"/>
</dbReference>
<feature type="active site" description="Proton donor/acceptor" evidence="6">
    <location>
        <position position="198"/>
    </location>
</feature>
<evidence type="ECO:0000256" key="4">
    <source>
        <dbReference type="ARBA" id="ARBA00022984"/>
    </source>
</evidence>
<comment type="pathway">
    <text evidence="1 6">Cell wall biogenesis; peptidoglycan biosynthesis.</text>
</comment>
<dbReference type="InterPro" id="IPR050979">
    <property type="entry name" value="LD-transpeptidase"/>
</dbReference>
<dbReference type="GO" id="GO:0018104">
    <property type="term" value="P:peptidoglycan-protein cross-linking"/>
    <property type="evidence" value="ECO:0007669"/>
    <property type="project" value="TreeGrafter"/>
</dbReference>
<dbReference type="EMBL" id="AGUD01000301">
    <property type="protein sequence ID" value="EHN09145.1"/>
    <property type="molecule type" value="Genomic_DNA"/>
</dbReference>
<evidence type="ECO:0000313" key="8">
    <source>
        <dbReference type="EMBL" id="EHN09145.1"/>
    </source>
</evidence>
<keyword evidence="5 6" id="KW-0961">Cell wall biogenesis/degradation</keyword>
<evidence type="ECO:0000256" key="1">
    <source>
        <dbReference type="ARBA" id="ARBA00004752"/>
    </source>
</evidence>
<evidence type="ECO:0000256" key="6">
    <source>
        <dbReference type="PROSITE-ProRule" id="PRU01373"/>
    </source>
</evidence>
<accession>H0EB06</accession>
<dbReference type="InterPro" id="IPR038063">
    <property type="entry name" value="Transpep_catalytic_dom"/>
</dbReference>
<keyword evidence="3 6" id="KW-0133">Cell shape</keyword>
<evidence type="ECO:0000259" key="7">
    <source>
        <dbReference type="PROSITE" id="PS52029"/>
    </source>
</evidence>
<protein>
    <submittedName>
        <fullName evidence="8">ErfK/YbiS/YcfS/YnhG</fullName>
    </submittedName>
</protein>
<feature type="active site" description="Nucleophile" evidence="6">
    <location>
        <position position="215"/>
    </location>
</feature>
<evidence type="ECO:0000256" key="5">
    <source>
        <dbReference type="ARBA" id="ARBA00023316"/>
    </source>
</evidence>
<keyword evidence="9" id="KW-1185">Reference proteome</keyword>
<dbReference type="CDD" id="cd16913">
    <property type="entry name" value="YkuD_like"/>
    <property type="match status" value="1"/>
</dbReference>
<dbReference type="GO" id="GO:0008360">
    <property type="term" value="P:regulation of cell shape"/>
    <property type="evidence" value="ECO:0007669"/>
    <property type="project" value="UniProtKB-UniRule"/>
</dbReference>
<dbReference type="UniPathway" id="UPA00219"/>
<dbReference type="OrthoDB" id="5243103at2"/>
<keyword evidence="4 6" id="KW-0573">Peptidoglycan synthesis</keyword>
<dbReference type="GO" id="GO:0005576">
    <property type="term" value="C:extracellular region"/>
    <property type="evidence" value="ECO:0007669"/>
    <property type="project" value="TreeGrafter"/>
</dbReference>
<feature type="domain" description="L,D-TPase catalytic" evidence="7">
    <location>
        <begin position="118"/>
        <end position="239"/>
    </location>
</feature>